<dbReference type="OrthoDB" id="240327at2"/>
<keyword evidence="1" id="KW-1133">Transmembrane helix</keyword>
<dbReference type="AlphaFoldDB" id="A0A5C5WGV7"/>
<dbReference type="RefSeq" id="WP_146511136.1">
    <property type="nucleotide sequence ID" value="NZ_SIHI01000015.1"/>
</dbReference>
<comment type="caution">
    <text evidence="2">The sequence shown here is derived from an EMBL/GenBank/DDBJ whole genome shotgun (WGS) entry which is preliminary data.</text>
</comment>
<feature type="transmembrane region" description="Helical" evidence="1">
    <location>
        <begin position="131"/>
        <end position="155"/>
    </location>
</feature>
<sequence length="514" mass="56475">MNRILALVKRALQTDARQLRGHVIRFLLGAFILWMLFVYQATAGLSTAPGLDLFRSVMVCNYLAITIAGTAFFSSAITEEKEERTLGLLRMAGVGSTSLILGKWIPRLICAALLLSVQIPFNFLSVTLGGVLWQQVVACYLTLFAHLYLVGNLGLLASVLMSSTASACGLAFGILIALFILPMLLSVLAMETSGFISQAASGLANAIQSGSAQSQISEILATGANPAMWNFQIISNLIVGTVFLITSWLFFDVFTRNEKEPGSIGLFDRLRRRRNMTRRRRIGSYPIIWKDFQFIGGGRIFILLKFGIYFGLAVAITFFSLRTNRDIAEMLGGVLFGYSIFFLFIELAIVSARVFRYELQEKTWSTLVMLPRSIREIAYAKVLGGLTTTLPLFACMFLGIILLGEDFWEGLGSLMQEFEALLVITYLLLQYLLGLHLSTFCSIVAKWGVWPVAISMAAFIMIASNMVVISFFALAGASDGWEALVVIGCMITGGITLALHHMIGDRLQAKAAES</sequence>
<keyword evidence="1" id="KW-0812">Transmembrane</keyword>
<evidence type="ECO:0000313" key="2">
    <source>
        <dbReference type="EMBL" id="TWT50016.1"/>
    </source>
</evidence>
<feature type="transmembrane region" description="Helical" evidence="1">
    <location>
        <begin position="481"/>
        <end position="500"/>
    </location>
</feature>
<feature type="transmembrane region" description="Helical" evidence="1">
    <location>
        <begin position="53"/>
        <end position="77"/>
    </location>
</feature>
<evidence type="ECO:0000313" key="3">
    <source>
        <dbReference type="Proteomes" id="UP000317243"/>
    </source>
</evidence>
<feature type="transmembrane region" description="Helical" evidence="1">
    <location>
        <begin position="423"/>
        <end position="445"/>
    </location>
</feature>
<dbReference type="GO" id="GO:0005886">
    <property type="term" value="C:plasma membrane"/>
    <property type="evidence" value="ECO:0007669"/>
    <property type="project" value="UniProtKB-SubCell"/>
</dbReference>
<proteinExistence type="predicted"/>
<dbReference type="EMBL" id="SIHI01000015">
    <property type="protein sequence ID" value="TWT50016.1"/>
    <property type="molecule type" value="Genomic_DNA"/>
</dbReference>
<reference evidence="2 3" key="1">
    <citation type="submission" date="2019-02" db="EMBL/GenBank/DDBJ databases">
        <title>Deep-cultivation of Planctomycetes and their phenomic and genomic characterization uncovers novel biology.</title>
        <authorList>
            <person name="Wiegand S."/>
            <person name="Jogler M."/>
            <person name="Boedeker C."/>
            <person name="Pinto D."/>
            <person name="Vollmers J."/>
            <person name="Rivas-Marin E."/>
            <person name="Kohn T."/>
            <person name="Peeters S.H."/>
            <person name="Heuer A."/>
            <person name="Rast P."/>
            <person name="Oberbeckmann S."/>
            <person name="Bunk B."/>
            <person name="Jeske O."/>
            <person name="Meyerdierks A."/>
            <person name="Storesund J.E."/>
            <person name="Kallscheuer N."/>
            <person name="Luecker S."/>
            <person name="Lage O.M."/>
            <person name="Pohl T."/>
            <person name="Merkel B.J."/>
            <person name="Hornburger P."/>
            <person name="Mueller R.-W."/>
            <person name="Bruemmer F."/>
            <person name="Labrenz M."/>
            <person name="Spormann A.M."/>
            <person name="Op Den Camp H."/>
            <person name="Overmann J."/>
            <person name="Amann R."/>
            <person name="Jetten M.S.M."/>
            <person name="Mascher T."/>
            <person name="Medema M.H."/>
            <person name="Devos D.P."/>
            <person name="Kaster A.-K."/>
            <person name="Ovreas L."/>
            <person name="Rohde M."/>
            <person name="Galperin M.Y."/>
            <person name="Jogler C."/>
        </authorList>
    </citation>
    <scope>NUCLEOTIDE SEQUENCE [LARGE SCALE GENOMIC DNA]</scope>
    <source>
        <strain evidence="2 3">KOR42</strain>
    </source>
</reference>
<keyword evidence="1" id="KW-0472">Membrane</keyword>
<feature type="transmembrane region" description="Helical" evidence="1">
    <location>
        <begin position="452"/>
        <end position="475"/>
    </location>
</feature>
<dbReference type="Pfam" id="PF12730">
    <property type="entry name" value="ABC2_membrane_4"/>
    <property type="match status" value="1"/>
</dbReference>
<dbReference type="GO" id="GO:0140359">
    <property type="term" value="F:ABC-type transporter activity"/>
    <property type="evidence" value="ECO:0007669"/>
    <property type="project" value="InterPro"/>
</dbReference>
<feature type="transmembrane region" description="Helical" evidence="1">
    <location>
        <begin position="377"/>
        <end position="403"/>
    </location>
</feature>
<feature type="transmembrane region" description="Helical" evidence="1">
    <location>
        <begin position="167"/>
        <end position="189"/>
    </location>
</feature>
<feature type="transmembrane region" description="Helical" evidence="1">
    <location>
        <begin position="21"/>
        <end position="41"/>
    </location>
</feature>
<feature type="transmembrane region" description="Helical" evidence="1">
    <location>
        <begin position="300"/>
        <end position="321"/>
    </location>
</feature>
<feature type="transmembrane region" description="Helical" evidence="1">
    <location>
        <begin position="333"/>
        <end position="356"/>
    </location>
</feature>
<feature type="transmembrane region" description="Helical" evidence="1">
    <location>
        <begin position="233"/>
        <end position="251"/>
    </location>
</feature>
<organism evidence="2 3">
    <name type="scientific">Thalassoglobus neptunius</name>
    <dbReference type="NCBI Taxonomy" id="1938619"/>
    <lineage>
        <taxon>Bacteria</taxon>
        <taxon>Pseudomonadati</taxon>
        <taxon>Planctomycetota</taxon>
        <taxon>Planctomycetia</taxon>
        <taxon>Planctomycetales</taxon>
        <taxon>Planctomycetaceae</taxon>
        <taxon>Thalassoglobus</taxon>
    </lineage>
</organism>
<protein>
    <submittedName>
        <fullName evidence="2">ABC-2 family transporter protein</fullName>
    </submittedName>
</protein>
<accession>A0A5C5WGV7</accession>
<gene>
    <name evidence="2" type="ORF">KOR42_37000</name>
</gene>
<name>A0A5C5WGV7_9PLAN</name>
<dbReference type="Proteomes" id="UP000317243">
    <property type="component" value="Unassembled WGS sequence"/>
</dbReference>
<keyword evidence="3" id="KW-1185">Reference proteome</keyword>
<evidence type="ECO:0000256" key="1">
    <source>
        <dbReference type="SAM" id="Phobius"/>
    </source>
</evidence>